<accession>A0A9P1IGI0</accession>
<dbReference type="SUPFAM" id="SSF50494">
    <property type="entry name" value="Trypsin-like serine proteases"/>
    <property type="match status" value="1"/>
</dbReference>
<dbReference type="InterPro" id="IPR043504">
    <property type="entry name" value="Peptidase_S1_PA_chymotrypsin"/>
</dbReference>
<dbReference type="EMBL" id="CANHGI010000003">
    <property type="protein sequence ID" value="CAI5444635.1"/>
    <property type="molecule type" value="Genomic_DNA"/>
</dbReference>
<dbReference type="AlphaFoldDB" id="A0A9P1IGI0"/>
<evidence type="ECO:0008006" key="3">
    <source>
        <dbReference type="Google" id="ProtNLM"/>
    </source>
</evidence>
<organism evidence="1 2">
    <name type="scientific">Caenorhabditis angaria</name>
    <dbReference type="NCBI Taxonomy" id="860376"/>
    <lineage>
        <taxon>Eukaryota</taxon>
        <taxon>Metazoa</taxon>
        <taxon>Ecdysozoa</taxon>
        <taxon>Nematoda</taxon>
        <taxon>Chromadorea</taxon>
        <taxon>Rhabditida</taxon>
        <taxon>Rhabditina</taxon>
        <taxon>Rhabditomorpha</taxon>
        <taxon>Rhabditoidea</taxon>
        <taxon>Rhabditidae</taxon>
        <taxon>Peloderinae</taxon>
        <taxon>Caenorhabditis</taxon>
    </lineage>
</organism>
<dbReference type="Gene3D" id="2.40.10.10">
    <property type="entry name" value="Trypsin-like serine proteases"/>
    <property type="match status" value="2"/>
</dbReference>
<evidence type="ECO:0000313" key="1">
    <source>
        <dbReference type="EMBL" id="CAI5444635.1"/>
    </source>
</evidence>
<dbReference type="Proteomes" id="UP001152747">
    <property type="component" value="Unassembled WGS sequence"/>
</dbReference>
<gene>
    <name evidence="1" type="ORF">CAMP_LOCUS7272</name>
</gene>
<proteinExistence type="predicted"/>
<protein>
    <recommendedName>
        <fullName evidence="3">Peptidase S1 domain-containing protein</fullName>
    </recommendedName>
</protein>
<sequence>MDEDNEVGLPQKGINQIIKALISKANSYSLFIEFNNECICCVKLTKEFAVTALHCIPDEFRVLGKHVLLQDHGGKEHRAQIHSMNSLSDYAVFKKEEGHFDNVPNIIVPNILDQYIAVGSSFGELKLSYRIGHVSTISNGTNGFIYGTSGGLPGYSGGGIYHVRTGNLIGITRGNQYEGKGTHTYGDILEIISAQVIYRDIEMFGQFNI</sequence>
<dbReference type="Pfam" id="PF13365">
    <property type="entry name" value="Trypsin_2"/>
    <property type="match status" value="1"/>
</dbReference>
<reference evidence="1" key="1">
    <citation type="submission" date="2022-11" db="EMBL/GenBank/DDBJ databases">
        <authorList>
            <person name="Kikuchi T."/>
        </authorList>
    </citation>
    <scope>NUCLEOTIDE SEQUENCE</scope>
    <source>
        <strain evidence="1">PS1010</strain>
    </source>
</reference>
<evidence type="ECO:0000313" key="2">
    <source>
        <dbReference type="Proteomes" id="UP001152747"/>
    </source>
</evidence>
<dbReference type="InterPro" id="IPR009003">
    <property type="entry name" value="Peptidase_S1_PA"/>
</dbReference>
<comment type="caution">
    <text evidence="1">The sequence shown here is derived from an EMBL/GenBank/DDBJ whole genome shotgun (WGS) entry which is preliminary data.</text>
</comment>
<name>A0A9P1IGI0_9PELO</name>
<keyword evidence="2" id="KW-1185">Reference proteome</keyword>
<dbReference type="OrthoDB" id="5845041at2759"/>